<proteinExistence type="predicted"/>
<dbReference type="EMBL" id="FNVQ01000001">
    <property type="protein sequence ID" value="SEG14728.1"/>
    <property type="molecule type" value="Genomic_DNA"/>
</dbReference>
<keyword evidence="2" id="KW-1185">Reference proteome</keyword>
<reference evidence="1 2" key="1">
    <citation type="submission" date="2016-10" db="EMBL/GenBank/DDBJ databases">
        <authorList>
            <person name="de Groot N.N."/>
        </authorList>
    </citation>
    <scope>NUCLEOTIDE SEQUENCE [LARGE SCALE GENOMIC DNA]</scope>
    <source>
        <strain evidence="1 2">DSM 22012</strain>
    </source>
</reference>
<accession>A0A1H5XSS9</accession>
<dbReference type="Proteomes" id="UP000236745">
    <property type="component" value="Unassembled WGS sequence"/>
</dbReference>
<gene>
    <name evidence="1" type="ORF">SAMN05444390_1011490</name>
</gene>
<sequence length="192" mass="21525">MATNQLSNLPPIDVQVAQLIGRLSVIKDREIPQAQASALNRTLAVGRTLVSRAIAQQLKLPQRRVNRRLYIRRANNRELSGNLRVYHKGLPAIELPSVRDKGKYLQGRRGKVGSGVSARGGYRYPKGWIGKAPNGREQVFMRGADGGVIVPRIDLKPTAEKLTASTLESEFKRNYGPRLRADLQYRINKYRA</sequence>
<protein>
    <submittedName>
        <fullName evidence="1">Prophage minor tail protein Z (GPZ)</fullName>
    </submittedName>
</protein>
<dbReference type="Pfam" id="PF06763">
    <property type="entry name" value="Minor_tail_Z"/>
    <property type="match status" value="1"/>
</dbReference>
<name>A0A1H5XSS9_9GAMM</name>
<dbReference type="InterPro" id="IPR010633">
    <property type="entry name" value="Phage_lambda_GpZ"/>
</dbReference>
<dbReference type="AlphaFoldDB" id="A0A1H5XSS9"/>
<evidence type="ECO:0000313" key="1">
    <source>
        <dbReference type="EMBL" id="SEG14728.1"/>
    </source>
</evidence>
<organism evidence="1 2">
    <name type="scientific">Marinobacterium lutimaris</name>
    <dbReference type="NCBI Taxonomy" id="568106"/>
    <lineage>
        <taxon>Bacteria</taxon>
        <taxon>Pseudomonadati</taxon>
        <taxon>Pseudomonadota</taxon>
        <taxon>Gammaproteobacteria</taxon>
        <taxon>Oceanospirillales</taxon>
        <taxon>Oceanospirillaceae</taxon>
        <taxon>Marinobacterium</taxon>
    </lineage>
</organism>
<evidence type="ECO:0000313" key="2">
    <source>
        <dbReference type="Proteomes" id="UP000236745"/>
    </source>
</evidence>
<dbReference type="RefSeq" id="WP_104002391.1">
    <property type="nucleotide sequence ID" value="NZ_FNVQ01000001.1"/>
</dbReference>